<feature type="region of interest" description="Disordered" evidence="1">
    <location>
        <begin position="1846"/>
        <end position="1865"/>
    </location>
</feature>
<sequence length="2447" mass="272884">MIQQVTIIFSCPFAKVTLKSGETCLSSENSSEDDKDLPLAKDNLKSSQIPACNMSNYYFSHIHQNDGTKSRGKPSLSGHKAKSNGDKRGRGIAKPAGRTSARDRDQYPDTVDVNQRRAVSQHCQQHGSGDVSRNSGRYGSPVRRVVEDPEGRNSSSAKESRKFQPMEENKPSKVTSHRRDAPREKQRLTQDLARQKRLLSEDIARAELLQRGQLSKKLSDMFEGNKESLGADKAAGDISEENESKDNDHQVESCRALEKDESPSMYDKCYGNYSPEYLNEQANNSSTHDENSDVDCKGTESLFDRTLGKESVPEIKNIEFVNESKVEVKEMVFKESLPVKTCVDSEMCETVSEPDTRPRGLEPLKFENVTDDELAFSDSERDAAVTGNSDISPNEFALNGGSPAFLKALSPVENELESYLQMNCNSVEELKDSSPKSDVFSEENVIPNLECETCECPSEDVEGKSSEGNERSLEPDHSNVKNSKVARLMEEPDMQCEHSSKCSLESQEDQVFTEENDVEKADVLSSVDVNEKQSLEMQIGSRETLVVERKTVGMRADMKEIHSSDISHTELSRRTSCDVEPNPENAANESELSNIEGMSDAGELSETEAGLFVNRGKIKKKKRRKPKGLKSVQQSAFGNPRRKAKSHKGRSAVKDSKAVKRVKQLDSESDDEAVRQTSQEWAENVEFPSQSHSTGGKQSESSKAIAMEINDHCGTNGEQRLDSPSQECNPKDCREEVVAMGTVTSDHCESSQETGERNTELGKSTERKIARAKRKSEEKEKDRDRSTPPDLISQNRYARDLPRHNWLVERLRQQNKLCSEDTQQHARDSKDEDDNEENPAGDVQEVSRSSDKEAPAESRHSPKLTPENSERIGSTSPKLRSENEEPRSPEVDDFENELHRSFLRSFPPNVPRALPRLKPSVTESSSANENKPLPPPLKHGLSSKETCSLEPIPKLRKISDEKESTNETTQAQEETDAENTGDSDLHTADLEQARKVMSPIEILDDDDEKKKQGQARSAANDEKVVDNDQNPGAKCNAPSKKDGDKSPVRSLPGSSPDKQTPFTSAMKPFGTVNPTIPGGVKDKFGRHMDMPPHRAAILIPVVPMHDGNGLPISPGLGPASPRMKGFSPRTFSPHLLTHGARPVPVSGMFGGPLSPGGRYSAPNCHHMHGNMKPGIPCKRDLNCPFHGNNSRGIPPGILDIPGHHGPMPNFGSLGHDHMSAVMSRERRERDKSSCASPLGRDTLGDKQALQTPKVVKPIAHVPGKRTPLMLSHLQQIGKQPPSLRELEALHEEKSQRYGQDLLLSPHQVRKSPDRPSVEQIVPGISPLSDRRPLHQQLTLSDLNRRRETDLLKGKADEGLKAKPSEILSSDLVPSSRGPAKLASPPHSKDLNLLSAGRGHRSPVDKRDPVLSMQRLFEEREPEFMKPGPPRLRSLDEADVRQPPERQSREERMLTRRHVSPFSRGPSSKEPAIHPVGKASEGVELVSPRGVDRLGPLGLVERDDGKVGPKSSFGHSGFMNPSIRFLEEKRKEVEEMRPSAGREEQRGRERVSPEMDRRDRLEQATDPKMRSRNLELAQLKEKESRKELADKDNVRRPSSEGERSDDVVLLMPGEANNILRLPTELSPPPRHKLYPERSFLLPGVAGRIDPRMDPRMFALHKLEMHRRGEAIRASEPSHRELLSRMASSLPTNKGVPPVGKPLFVRPDGSLDRRPPESSRLPSEVHVYSPPSSLSPREYGFMMNSRQAMERLTAAAGKPGGLMDIERERERERQRLSLEQIEANRRLLHAELKDKVNPLVFSKEHHIRMERERMDVLRAREKRISDRERVLFMEQRIAEEQKRRYSELESHAMRHSSLPPFSHGADRDEFERVKRLKLAEPPISSAMALQHSKHLGPSALHSDRKEPHLSSPKSHLTSSQFREKASEVQDARINHTRENELVRKTPGSGVLERDSQWHRNRELAALAHGGREHKRSNMHPGTSLHGLLPPKVGPLTSQREEAKGAKIDEDGVNCCSVCKRDASFLCSGCQAACKVPEIAAELITQEVVKQLKEGNLVDYRQHESGDSLLKTSLVAKDVFNKVLEVCKQWDKDCPSLHKSKMTYESYVHAIKNTRRKMEDKHDCPCSQAFFAVYDGHSGVDASNYAATHLHCHLARNSNITEDPAQALKEAFEKTDECFVEKAKREGLRSGSTGVAVFISGESLYVAWLGDSQVVLSKGGQAARLMTPHKPDRERIPAGLGGINNNIIITVKPSTSDIVQLAKFWSISWTRTLKMSSLNIILCNLNFGLRQSSFEQDERQRIEALGGCVVYFGAWRVNGSLSVSRAIGDAEHKPYISGEPDVEEFIFEGDEDFLILACDGLWDVVKPPEAVECVTEHLAEGGQRWSVAEVLVDRAKSSGSNDNITVVVVFLDAHKKDEPVDEIANKVPGIDLTEVENLFLFENVTSDLKN</sequence>
<accession>A0AAD9R787</accession>
<feature type="compositionally biased region" description="Basic and acidic residues" evidence="1">
    <location>
        <begin position="983"/>
        <end position="994"/>
    </location>
</feature>
<feature type="compositionally biased region" description="Basic and acidic residues" evidence="1">
    <location>
        <begin position="817"/>
        <end position="830"/>
    </location>
</feature>
<dbReference type="Pfam" id="PF00481">
    <property type="entry name" value="PP2C"/>
    <property type="match status" value="2"/>
</dbReference>
<dbReference type="Gene3D" id="3.60.40.10">
    <property type="entry name" value="PPM-type phosphatase domain"/>
    <property type="match status" value="2"/>
</dbReference>
<feature type="compositionally biased region" description="Basic and acidic residues" evidence="1">
    <location>
        <begin position="556"/>
        <end position="577"/>
    </location>
</feature>
<feature type="compositionally biased region" description="Basic and acidic residues" evidence="1">
    <location>
        <begin position="1919"/>
        <end position="1937"/>
    </location>
</feature>
<evidence type="ECO:0000256" key="1">
    <source>
        <dbReference type="SAM" id="MobiDB-lite"/>
    </source>
</evidence>
<feature type="compositionally biased region" description="Basic and acidic residues" evidence="1">
    <location>
        <begin position="746"/>
        <end position="787"/>
    </location>
</feature>
<feature type="region of interest" description="Disordered" evidence="1">
    <location>
        <begin position="225"/>
        <end position="299"/>
    </location>
</feature>
<feature type="compositionally biased region" description="Polar residues" evidence="1">
    <location>
        <begin position="675"/>
        <end position="702"/>
    </location>
</feature>
<feature type="region of interest" description="Disordered" evidence="1">
    <location>
        <begin position="1353"/>
        <end position="1518"/>
    </location>
</feature>
<feature type="region of interest" description="Disordered" evidence="1">
    <location>
        <begin position="556"/>
        <end position="804"/>
    </location>
</feature>
<feature type="compositionally biased region" description="Basic and acidic residues" evidence="1">
    <location>
        <begin position="242"/>
        <end position="262"/>
    </location>
</feature>
<feature type="compositionally biased region" description="Basic and acidic residues" evidence="1">
    <location>
        <begin position="848"/>
        <end position="860"/>
    </location>
</feature>
<feature type="compositionally biased region" description="Basic residues" evidence="1">
    <location>
        <begin position="640"/>
        <end position="651"/>
    </location>
</feature>
<dbReference type="PANTHER" id="PTHR13832">
    <property type="entry name" value="PROTEIN PHOSPHATASE 2C"/>
    <property type="match status" value="1"/>
</dbReference>
<dbReference type="GO" id="GO:0004722">
    <property type="term" value="F:protein serine/threonine phosphatase activity"/>
    <property type="evidence" value="ECO:0007669"/>
    <property type="project" value="InterPro"/>
</dbReference>
<feature type="domain" description="PPM-type phosphatase" evidence="2">
    <location>
        <begin position="2101"/>
        <end position="2408"/>
    </location>
</feature>
<feature type="region of interest" description="Disordered" evidence="1">
    <location>
        <begin position="456"/>
        <end position="483"/>
    </location>
</feature>
<feature type="region of interest" description="Disordered" evidence="1">
    <location>
        <begin position="1895"/>
        <end position="1937"/>
    </location>
</feature>
<feature type="compositionally biased region" description="Polar residues" evidence="1">
    <location>
        <begin position="1909"/>
        <end position="1918"/>
    </location>
</feature>
<organism evidence="3 4">
    <name type="scientific">Acropora cervicornis</name>
    <name type="common">Staghorn coral</name>
    <dbReference type="NCBI Taxonomy" id="6130"/>
    <lineage>
        <taxon>Eukaryota</taxon>
        <taxon>Metazoa</taxon>
        <taxon>Cnidaria</taxon>
        <taxon>Anthozoa</taxon>
        <taxon>Hexacorallia</taxon>
        <taxon>Scleractinia</taxon>
        <taxon>Astrocoeniina</taxon>
        <taxon>Acroporidae</taxon>
        <taxon>Acropora</taxon>
    </lineage>
</organism>
<feature type="compositionally biased region" description="Polar residues" evidence="1">
    <location>
        <begin position="1052"/>
        <end position="1063"/>
    </location>
</feature>
<feature type="compositionally biased region" description="Basic and acidic residues" evidence="1">
    <location>
        <begin position="1353"/>
        <end position="1363"/>
    </location>
</feature>
<reference evidence="3" key="1">
    <citation type="journal article" date="2023" name="G3 (Bethesda)">
        <title>Whole genome assembly and annotation of the endangered Caribbean coral Acropora cervicornis.</title>
        <authorList>
            <person name="Selwyn J.D."/>
            <person name="Vollmer S.V."/>
        </authorList>
    </citation>
    <scope>NUCLEOTIDE SEQUENCE</scope>
    <source>
        <strain evidence="3">K2</strain>
    </source>
</reference>
<dbReference type="SMART" id="SM00332">
    <property type="entry name" value="PP2Cc"/>
    <property type="match status" value="1"/>
</dbReference>
<dbReference type="EMBL" id="JARQWQ010000001">
    <property type="protein sequence ID" value="KAK2574349.1"/>
    <property type="molecule type" value="Genomic_DNA"/>
</dbReference>
<gene>
    <name evidence="3" type="ORF">P5673_000503</name>
</gene>
<dbReference type="InterPro" id="IPR001932">
    <property type="entry name" value="PPM-type_phosphatase-like_dom"/>
</dbReference>
<feature type="compositionally biased region" description="Basic and acidic residues" evidence="1">
    <location>
        <begin position="1221"/>
        <end position="1232"/>
    </location>
</feature>
<feature type="compositionally biased region" description="Basic and acidic residues" evidence="1">
    <location>
        <begin position="158"/>
        <end position="188"/>
    </location>
</feature>
<feature type="compositionally biased region" description="Polar residues" evidence="1">
    <location>
        <begin position="716"/>
        <end position="728"/>
    </location>
</feature>
<feature type="region of interest" description="Disordered" evidence="1">
    <location>
        <begin position="1967"/>
        <end position="1988"/>
    </location>
</feature>
<feature type="compositionally biased region" description="Polar residues" evidence="1">
    <location>
        <begin position="117"/>
        <end position="137"/>
    </location>
</feature>
<feature type="region of interest" description="Disordered" evidence="1">
    <location>
        <begin position="1687"/>
        <end position="1731"/>
    </location>
</feature>
<feature type="compositionally biased region" description="Basic and acidic residues" evidence="1">
    <location>
        <begin position="879"/>
        <end position="900"/>
    </location>
</feature>
<feature type="compositionally biased region" description="Basic and acidic residues" evidence="1">
    <location>
        <begin position="652"/>
        <end position="666"/>
    </location>
</feature>
<evidence type="ECO:0000259" key="2">
    <source>
        <dbReference type="PROSITE" id="PS51746"/>
    </source>
</evidence>
<feature type="region of interest" description="Disordered" evidence="1">
    <location>
        <begin position="1221"/>
        <end position="1251"/>
    </location>
</feature>
<feature type="region of interest" description="Disordered" evidence="1">
    <location>
        <begin position="817"/>
        <end position="1075"/>
    </location>
</feature>
<feature type="compositionally biased region" description="Basic and acidic residues" evidence="1">
    <location>
        <begin position="287"/>
        <end position="299"/>
    </location>
</feature>
<evidence type="ECO:0000313" key="4">
    <source>
        <dbReference type="Proteomes" id="UP001249851"/>
    </source>
</evidence>
<feature type="compositionally biased region" description="Basic residues" evidence="1">
    <location>
        <begin position="616"/>
        <end position="628"/>
    </location>
</feature>
<dbReference type="SUPFAM" id="SSF81606">
    <property type="entry name" value="PP2C-like"/>
    <property type="match status" value="2"/>
</dbReference>
<comment type="caution">
    <text evidence="3">The sequence shown here is derived from an EMBL/GenBank/DDBJ whole genome shotgun (WGS) entry which is preliminary data.</text>
</comment>
<dbReference type="PROSITE" id="PS51746">
    <property type="entry name" value="PPM_2"/>
    <property type="match status" value="1"/>
</dbReference>
<feature type="region of interest" description="Disordered" evidence="1">
    <location>
        <begin position="1530"/>
        <end position="1605"/>
    </location>
</feature>
<evidence type="ECO:0000313" key="3">
    <source>
        <dbReference type="EMBL" id="KAK2574349.1"/>
    </source>
</evidence>
<protein>
    <submittedName>
        <fullName evidence="3">Protein phosphatase 1E</fullName>
    </submittedName>
</protein>
<dbReference type="CDD" id="cd00143">
    <property type="entry name" value="PP2Cc"/>
    <property type="match status" value="1"/>
</dbReference>
<feature type="region of interest" description="Disordered" evidence="1">
    <location>
        <begin position="63"/>
        <end position="193"/>
    </location>
</feature>
<name>A0AAD9R787_ACRCE</name>
<feature type="compositionally biased region" description="Low complexity" evidence="1">
    <location>
        <begin position="580"/>
        <end position="594"/>
    </location>
</feature>
<reference evidence="3" key="2">
    <citation type="journal article" date="2023" name="Science">
        <title>Genomic signatures of disease resistance in endangered staghorn corals.</title>
        <authorList>
            <person name="Vollmer S.V."/>
            <person name="Selwyn J.D."/>
            <person name="Despard B.A."/>
            <person name="Roesel C.L."/>
        </authorList>
    </citation>
    <scope>NUCLEOTIDE SEQUENCE</scope>
    <source>
        <strain evidence="3">K2</strain>
    </source>
</reference>
<feature type="compositionally biased region" description="Basic and acidic residues" evidence="1">
    <location>
        <begin position="461"/>
        <end position="479"/>
    </location>
</feature>
<dbReference type="InterPro" id="IPR036457">
    <property type="entry name" value="PPM-type-like_dom_sf"/>
</dbReference>
<dbReference type="Proteomes" id="UP001249851">
    <property type="component" value="Unassembled WGS sequence"/>
</dbReference>
<feature type="compositionally biased region" description="Basic and acidic residues" evidence="1">
    <location>
        <begin position="1432"/>
        <end position="1453"/>
    </location>
</feature>
<keyword evidence="4" id="KW-1185">Reference proteome</keyword>
<feature type="region of interest" description="Disordered" evidence="1">
    <location>
        <begin position="1297"/>
        <end position="1334"/>
    </location>
</feature>
<dbReference type="InterPro" id="IPR015655">
    <property type="entry name" value="PP2C"/>
</dbReference>
<proteinExistence type="predicted"/>
<dbReference type="PANTHER" id="PTHR13832:SF818">
    <property type="entry name" value="SD03870P"/>
    <property type="match status" value="1"/>
</dbReference>